<organism evidence="1 2">
    <name type="scientific">Centaurea solstitialis</name>
    <name type="common">yellow star-thistle</name>
    <dbReference type="NCBI Taxonomy" id="347529"/>
    <lineage>
        <taxon>Eukaryota</taxon>
        <taxon>Viridiplantae</taxon>
        <taxon>Streptophyta</taxon>
        <taxon>Embryophyta</taxon>
        <taxon>Tracheophyta</taxon>
        <taxon>Spermatophyta</taxon>
        <taxon>Magnoliopsida</taxon>
        <taxon>eudicotyledons</taxon>
        <taxon>Gunneridae</taxon>
        <taxon>Pentapetalae</taxon>
        <taxon>asterids</taxon>
        <taxon>campanulids</taxon>
        <taxon>Asterales</taxon>
        <taxon>Asteraceae</taxon>
        <taxon>Carduoideae</taxon>
        <taxon>Cardueae</taxon>
        <taxon>Centaureinae</taxon>
        <taxon>Centaurea</taxon>
    </lineage>
</organism>
<comment type="caution">
    <text evidence="1">The sequence shown here is derived from an EMBL/GenBank/DDBJ whole genome shotgun (WGS) entry which is preliminary data.</text>
</comment>
<proteinExistence type="predicted"/>
<accession>A0AA38SK66</accession>
<evidence type="ECO:0000313" key="1">
    <source>
        <dbReference type="EMBL" id="KAJ9544244.1"/>
    </source>
</evidence>
<gene>
    <name evidence="1" type="ORF">OSB04_023951</name>
</gene>
<dbReference type="EMBL" id="JARYMX010000006">
    <property type="protein sequence ID" value="KAJ9544244.1"/>
    <property type="molecule type" value="Genomic_DNA"/>
</dbReference>
<sequence length="77" mass="8602">MVELIERCGADVTMGKRGRTKINVDTPLSLKIRFLRKGTKVRLLDMRCLLMVSSGPPIKKRSGLRIKQAGRGSYRGS</sequence>
<dbReference type="AlphaFoldDB" id="A0AA38SK66"/>
<reference evidence="1" key="1">
    <citation type="submission" date="2023-03" db="EMBL/GenBank/DDBJ databases">
        <title>Chromosome-scale reference genome and RAD-based genetic map of yellow starthistle (Centaurea solstitialis) reveal putative structural variation and QTLs associated with invader traits.</title>
        <authorList>
            <person name="Reatini B."/>
            <person name="Cang F.A."/>
            <person name="Jiang Q."/>
            <person name="Mckibben M.T.W."/>
            <person name="Barker M.S."/>
            <person name="Rieseberg L.H."/>
            <person name="Dlugosch K.M."/>
        </authorList>
    </citation>
    <scope>NUCLEOTIDE SEQUENCE</scope>
    <source>
        <strain evidence="1">CAN-66</strain>
        <tissue evidence="1">Leaf</tissue>
    </source>
</reference>
<dbReference type="Proteomes" id="UP001172457">
    <property type="component" value="Chromosome 6"/>
</dbReference>
<protein>
    <submittedName>
        <fullName evidence="1">Uncharacterized protein</fullName>
    </submittedName>
</protein>
<keyword evidence="2" id="KW-1185">Reference proteome</keyword>
<evidence type="ECO:0000313" key="2">
    <source>
        <dbReference type="Proteomes" id="UP001172457"/>
    </source>
</evidence>
<name>A0AA38SK66_9ASTR</name>